<evidence type="ECO:0000313" key="1">
    <source>
        <dbReference type="EMBL" id="MBP3950466.1"/>
    </source>
</evidence>
<dbReference type="RefSeq" id="WP_210596108.1">
    <property type="nucleotide sequence ID" value="NZ_JAGKSQ010000002.1"/>
</dbReference>
<comment type="caution">
    <text evidence="1">The sequence shown here is derived from an EMBL/GenBank/DDBJ whole genome shotgun (WGS) entry which is preliminary data.</text>
</comment>
<name>A0A940WY09_9BACI</name>
<organism evidence="1 2">
    <name type="scientific">Halalkalibacter suaedae</name>
    <dbReference type="NCBI Taxonomy" id="2822140"/>
    <lineage>
        <taxon>Bacteria</taxon>
        <taxon>Bacillati</taxon>
        <taxon>Bacillota</taxon>
        <taxon>Bacilli</taxon>
        <taxon>Bacillales</taxon>
        <taxon>Bacillaceae</taxon>
        <taxon>Halalkalibacter</taxon>
    </lineage>
</organism>
<sequence length="297" mass="34315">MSTEKGGPKLYSDSLCVDEVNQDVYYSNSFLNFLNHQLTKLAKQQADRLHCLIDRYDRFHKQQASDLQKQRHTVGNVLDEMKNQKQAQDLLSEQVIEQQEMSKYIDEQLDKMNEAFTVLQENNEEWTLITKDLFQQTSSYEGIHEELSSQISNQTNQFNDFEELTKEWRNQIEQQIKSLKQHITTSNALYVATTSRNQSLRSSHVETDRAISNLNTNHSVSTNRIAEGPFVDLFRELPVNFPIHQVYINGSTIEAGKFLNISQDGSIAHFIDDLDIKTFDCTKIDGVKWGQAEQGEK</sequence>
<dbReference type="AlphaFoldDB" id="A0A940WY09"/>
<dbReference type="Proteomes" id="UP000678228">
    <property type="component" value="Unassembled WGS sequence"/>
</dbReference>
<proteinExistence type="predicted"/>
<gene>
    <name evidence="1" type="ORF">J7W16_04920</name>
</gene>
<keyword evidence="2" id="KW-1185">Reference proteome</keyword>
<evidence type="ECO:0000313" key="2">
    <source>
        <dbReference type="Proteomes" id="UP000678228"/>
    </source>
</evidence>
<accession>A0A940WY09</accession>
<protein>
    <submittedName>
        <fullName evidence="1">Uncharacterized protein</fullName>
    </submittedName>
</protein>
<reference evidence="1" key="1">
    <citation type="submission" date="2021-03" db="EMBL/GenBank/DDBJ databases">
        <title>Bacillus suaedae sp. nov., isolated from Suaeda aralocaspica.</title>
        <authorList>
            <person name="Lei R.F.R."/>
        </authorList>
    </citation>
    <scope>NUCLEOTIDE SEQUENCE</scope>
    <source>
        <strain evidence="1">YZJH907-2</strain>
    </source>
</reference>
<dbReference type="EMBL" id="JAGKSQ010000002">
    <property type="protein sequence ID" value="MBP3950466.1"/>
    <property type="molecule type" value="Genomic_DNA"/>
</dbReference>